<sequence>MVIKLCSRSAKGNRFKRAIPWVDFFQAAYGKLKRTTHIALSMEVSKSTVSFMNAMVGAAYQGQQLTLLAKLILLARHEPPLALIQQIKWDETSLLCSVNPDRSNARVRSTWETMVARQRIILVWPNGSCLIVRIVLPPVVLLGSAAQHIFYAMQYHPSYRSITELLGHLAASCFHRLQVFESDGAYSNDRLYAHLVQRNKLAQFRYHLTHVRCQNHQTQLCNVALFAAVGHNILNRLYGMTVFLRNLGHWIRIKQTVFAWVDANLEFRPELLADNATGQSRSHAALVEMIEFLKWNRKCESDLEGPDSGTFEKKAKAFLEMWNSDPANPKPGHICSHESLPACQRHCANRSEAVRKCVDTLMDLFLNTMPSVPAPNKWATHYSPLDFCLAGYMVHKWLCQVFKGAFQHVKFQEYNPLDENADPKLIETLCFHLVNGRRFQSSVSFLEDPEDQWAVVLLSLSLEPNRILTWYWLACLSKTLKYKQRPPLHLLLDPRTSIVCQALQFLSSLLLSKTGEGRLILLWGHFGFDSYQEFCSREIGKCRKIRRILMLAAGWIYRRHYMYLNGDSFAITMCGDDAAHPETLQSFCDFWDCKHSCCVPPGLCRDWKQMGLTSEELCHGNARSVLYWLAATIQCSIADIESMHSQNRSL</sequence>
<reference evidence="1" key="1">
    <citation type="submission" date="2022-10" db="EMBL/GenBank/DDBJ databases">
        <authorList>
            <person name="Chen Y."/>
            <person name="Dougan E. K."/>
            <person name="Chan C."/>
            <person name="Rhodes N."/>
            <person name="Thang M."/>
        </authorList>
    </citation>
    <scope>NUCLEOTIDE SEQUENCE</scope>
</reference>
<dbReference type="EMBL" id="CAMXCT010000461">
    <property type="protein sequence ID" value="CAI3979145.1"/>
    <property type="molecule type" value="Genomic_DNA"/>
</dbReference>
<dbReference type="OrthoDB" id="421031at2759"/>
<organism evidence="1">
    <name type="scientific">Cladocopium goreaui</name>
    <dbReference type="NCBI Taxonomy" id="2562237"/>
    <lineage>
        <taxon>Eukaryota</taxon>
        <taxon>Sar</taxon>
        <taxon>Alveolata</taxon>
        <taxon>Dinophyceae</taxon>
        <taxon>Suessiales</taxon>
        <taxon>Symbiodiniaceae</taxon>
        <taxon>Cladocopium</taxon>
    </lineage>
</organism>
<dbReference type="EMBL" id="CAMXCT020000461">
    <property type="protein sequence ID" value="CAL1132520.1"/>
    <property type="molecule type" value="Genomic_DNA"/>
</dbReference>
<evidence type="ECO:0000313" key="3">
    <source>
        <dbReference type="Proteomes" id="UP001152797"/>
    </source>
</evidence>
<proteinExistence type="predicted"/>
<comment type="caution">
    <text evidence="1">The sequence shown here is derived from an EMBL/GenBank/DDBJ whole genome shotgun (WGS) entry which is preliminary data.</text>
</comment>
<evidence type="ECO:0000313" key="2">
    <source>
        <dbReference type="EMBL" id="CAL4766457.1"/>
    </source>
</evidence>
<dbReference type="AlphaFoldDB" id="A0A9P1FLT6"/>
<evidence type="ECO:0000313" key="1">
    <source>
        <dbReference type="EMBL" id="CAI3979145.1"/>
    </source>
</evidence>
<dbReference type="Proteomes" id="UP001152797">
    <property type="component" value="Unassembled WGS sequence"/>
</dbReference>
<protein>
    <submittedName>
        <fullName evidence="1">Uncharacterized protein</fullName>
    </submittedName>
</protein>
<keyword evidence="3" id="KW-1185">Reference proteome</keyword>
<dbReference type="EMBL" id="CAMXCT030000461">
    <property type="protein sequence ID" value="CAL4766457.1"/>
    <property type="molecule type" value="Genomic_DNA"/>
</dbReference>
<name>A0A9P1FLT6_9DINO</name>
<reference evidence="2 3" key="2">
    <citation type="submission" date="2024-05" db="EMBL/GenBank/DDBJ databases">
        <authorList>
            <person name="Chen Y."/>
            <person name="Shah S."/>
            <person name="Dougan E. K."/>
            <person name="Thang M."/>
            <person name="Chan C."/>
        </authorList>
    </citation>
    <scope>NUCLEOTIDE SEQUENCE [LARGE SCALE GENOMIC DNA]</scope>
</reference>
<gene>
    <name evidence="1" type="ORF">C1SCF055_LOCUS7119</name>
</gene>
<accession>A0A9P1FLT6</accession>